<dbReference type="PROSITE" id="PS51353">
    <property type="entry name" value="ARSC"/>
    <property type="match status" value="1"/>
</dbReference>
<evidence type="ECO:0000256" key="1">
    <source>
        <dbReference type="ARBA" id="ARBA00007198"/>
    </source>
</evidence>
<accession>V5WMB8</accession>
<dbReference type="AlphaFoldDB" id="V5WMB8"/>
<reference evidence="3 4" key="1">
    <citation type="journal article" date="2015" name="Stand. Genomic Sci.">
        <title>Complete genome sequence and description of Salinispira pacifica gen. nov., sp. nov., a novel spirochaete isolated form a hypersaline microbial mat.</title>
        <authorList>
            <person name="Ben Hania W."/>
            <person name="Joseph M."/>
            <person name="Schumann P."/>
            <person name="Bunk B."/>
            <person name="Fiebig A."/>
            <person name="Sproer C."/>
            <person name="Klenk H.P."/>
            <person name="Fardeau M.L."/>
            <person name="Spring S."/>
        </authorList>
    </citation>
    <scope>NUCLEOTIDE SEQUENCE [LARGE SCALE GENOMIC DNA]</scope>
    <source>
        <strain evidence="3 4">L21-RPul-D2</strain>
    </source>
</reference>
<dbReference type="STRING" id="1307761.L21SP2_3462"/>
<dbReference type="Gene3D" id="3.40.30.10">
    <property type="entry name" value="Glutaredoxin"/>
    <property type="match status" value="1"/>
</dbReference>
<dbReference type="PANTHER" id="PTHR30041:SF8">
    <property type="entry name" value="PROTEIN YFFB"/>
    <property type="match status" value="1"/>
</dbReference>
<protein>
    <submittedName>
        <fullName evidence="3">Putative arsenate reductase</fullName>
    </submittedName>
</protein>
<dbReference type="InterPro" id="IPR006660">
    <property type="entry name" value="Arsenate_reductase-like"/>
</dbReference>
<evidence type="ECO:0000256" key="2">
    <source>
        <dbReference type="PROSITE-ProRule" id="PRU01282"/>
    </source>
</evidence>
<comment type="similarity">
    <text evidence="1 2">Belongs to the ArsC family.</text>
</comment>
<dbReference type="OrthoDB" id="9803749at2"/>
<dbReference type="Pfam" id="PF03960">
    <property type="entry name" value="ArsC"/>
    <property type="match status" value="1"/>
</dbReference>
<name>V5WMB8_9SPIO</name>
<dbReference type="PANTHER" id="PTHR30041">
    <property type="entry name" value="ARSENATE REDUCTASE"/>
    <property type="match status" value="1"/>
</dbReference>
<evidence type="ECO:0000313" key="4">
    <source>
        <dbReference type="Proteomes" id="UP000018680"/>
    </source>
</evidence>
<dbReference type="EMBL" id="CP006939">
    <property type="protein sequence ID" value="AHC16798.1"/>
    <property type="molecule type" value="Genomic_DNA"/>
</dbReference>
<dbReference type="SUPFAM" id="SSF52833">
    <property type="entry name" value="Thioredoxin-like"/>
    <property type="match status" value="1"/>
</dbReference>
<dbReference type="HOGENOM" id="CLU_116644_2_3_12"/>
<organism evidence="3 4">
    <name type="scientific">Salinispira pacifica</name>
    <dbReference type="NCBI Taxonomy" id="1307761"/>
    <lineage>
        <taxon>Bacteria</taxon>
        <taxon>Pseudomonadati</taxon>
        <taxon>Spirochaetota</taxon>
        <taxon>Spirochaetia</taxon>
        <taxon>Spirochaetales</taxon>
        <taxon>Spirochaetaceae</taxon>
        <taxon>Salinispira</taxon>
    </lineage>
</organism>
<dbReference type="InterPro" id="IPR036249">
    <property type="entry name" value="Thioredoxin-like_sf"/>
</dbReference>
<dbReference type="KEGG" id="slr:L21SP2_3462"/>
<gene>
    <name evidence="3" type="ORF">L21SP2_3462</name>
</gene>
<dbReference type="RefSeq" id="WP_024269684.1">
    <property type="nucleotide sequence ID" value="NC_023035.1"/>
</dbReference>
<evidence type="ECO:0000313" key="3">
    <source>
        <dbReference type="EMBL" id="AHC16798.1"/>
    </source>
</evidence>
<proteinExistence type="inferred from homology"/>
<keyword evidence="4" id="KW-1185">Reference proteome</keyword>
<dbReference type="eggNOG" id="COG1393">
    <property type="taxonomic scope" value="Bacteria"/>
</dbReference>
<sequence length="113" mass="13155">MNIQIMGTRKNRNTQKAERWFKERGIPYQIRLLNEKGISPRELDAVLAKYPAEDILDTQSKSYTRKGLAYMEFDAREEILEEPLLLKMPIVRNGSNVTVGVADDVWKNWVENT</sequence>
<dbReference type="Proteomes" id="UP000018680">
    <property type="component" value="Chromosome"/>
</dbReference>